<evidence type="ECO:0000256" key="7">
    <source>
        <dbReference type="SAM" id="Phobius"/>
    </source>
</evidence>
<dbReference type="AlphaFoldDB" id="A0A3A6USJ9"/>
<name>A0A3A6USJ9_LEGPN</name>
<dbReference type="PANTHER" id="PTHR21624:SF1">
    <property type="entry name" value="ALKYLGLYCEROL MONOOXYGENASE"/>
    <property type="match status" value="1"/>
</dbReference>
<evidence type="ECO:0000256" key="3">
    <source>
        <dbReference type="ARBA" id="ARBA00022989"/>
    </source>
</evidence>
<evidence type="ECO:0000256" key="6">
    <source>
        <dbReference type="ARBA" id="ARBA00023136"/>
    </source>
</evidence>
<keyword evidence="6 7" id="KW-0472">Membrane</keyword>
<sequence length="291" mass="34464">MDSLDLDFYAITRAFLFFSLIGFIVFLEYFFSFHRLGKAGFRRRRISNWYLGIVNIIVALPLSTLTTAAYCEYYQIGLFNLLKVPFGLVFILWFIMYDLYVYLFHRLSHATFLWHFHKIHHSDKSLNVTTSFRFHPVEYILFNALKIVLIILLGPYFFVILFSDFIQAILVFWGHSNIALNAKLEQALSRIIITPRYHVMHHTQDECRRNYAGGLTLWDYLFHTQTEPLWNKDEINKLTLGVQTNTNWPEFKNLLLINKLIHFFGKPQFVYFKLPLITIGVAVIFGIVEFY</sequence>
<reference evidence="9 10" key="1">
    <citation type="submission" date="2018-08" db="EMBL/GenBank/DDBJ databases">
        <title>Genome Sequences of Legionella pneumophila subsp. pneumophila Isolates, Recovered from a Drinking Water System in a Large Builging.</title>
        <authorList>
            <person name="Gomez-Alvarez V."/>
            <person name="Boczek L."/>
            <person name="King D."/>
            <person name="Pemberton A."/>
            <person name="Pfaller S."/>
            <person name="Rodgers M."/>
            <person name="Santodomingo J."/>
            <person name="Revetta R."/>
        </authorList>
    </citation>
    <scope>NUCLEOTIDE SEQUENCE [LARGE SCALE GENOMIC DNA]</scope>
    <source>
        <strain evidence="9 10">L01C.1</strain>
    </source>
</reference>
<dbReference type="Proteomes" id="UP000277145">
    <property type="component" value="Unassembled WGS sequence"/>
</dbReference>
<dbReference type="GO" id="GO:0008610">
    <property type="term" value="P:lipid biosynthetic process"/>
    <property type="evidence" value="ECO:0007669"/>
    <property type="project" value="InterPro"/>
</dbReference>
<comment type="caution">
    <text evidence="9">The sequence shown here is derived from an EMBL/GenBank/DDBJ whole genome shotgun (WGS) entry which is preliminary data.</text>
</comment>
<dbReference type="EMBL" id="QWDR01000001">
    <property type="protein sequence ID" value="RJY34021.1"/>
    <property type="molecule type" value="Genomic_DNA"/>
</dbReference>
<feature type="transmembrane region" description="Helical" evidence="7">
    <location>
        <begin position="82"/>
        <end position="103"/>
    </location>
</feature>
<dbReference type="RefSeq" id="WP_011212688.1">
    <property type="nucleotide sequence ID" value="NZ_CP021281.1"/>
</dbReference>
<dbReference type="GO" id="GO:0050479">
    <property type="term" value="F:glyceryl-ether monooxygenase activity"/>
    <property type="evidence" value="ECO:0007669"/>
    <property type="project" value="TreeGrafter"/>
</dbReference>
<keyword evidence="2 7" id="KW-0812">Transmembrane</keyword>
<feature type="transmembrane region" description="Helical" evidence="7">
    <location>
        <begin position="6"/>
        <end position="27"/>
    </location>
</feature>
<evidence type="ECO:0000256" key="4">
    <source>
        <dbReference type="ARBA" id="ARBA00023002"/>
    </source>
</evidence>
<keyword evidence="5" id="KW-0443">Lipid metabolism</keyword>
<keyword evidence="4" id="KW-0560">Oxidoreductase</keyword>
<accession>A0A3A6USJ9</accession>
<feature type="transmembrane region" description="Helical" evidence="7">
    <location>
        <begin position="269"/>
        <end position="288"/>
    </location>
</feature>
<evidence type="ECO:0000256" key="5">
    <source>
        <dbReference type="ARBA" id="ARBA00023098"/>
    </source>
</evidence>
<evidence type="ECO:0000259" key="8">
    <source>
        <dbReference type="Pfam" id="PF04116"/>
    </source>
</evidence>
<proteinExistence type="predicted"/>
<feature type="domain" description="Fatty acid hydroxylase" evidence="8">
    <location>
        <begin position="90"/>
        <end position="224"/>
    </location>
</feature>
<feature type="transmembrane region" description="Helical" evidence="7">
    <location>
        <begin position="48"/>
        <end position="70"/>
    </location>
</feature>
<feature type="transmembrane region" description="Helical" evidence="7">
    <location>
        <begin position="139"/>
        <end position="159"/>
    </location>
</feature>
<comment type="subcellular location">
    <subcellularLocation>
        <location evidence="1">Endomembrane system</location>
        <topology evidence="1">Multi-pass membrane protein</topology>
    </subcellularLocation>
</comment>
<evidence type="ECO:0000256" key="2">
    <source>
        <dbReference type="ARBA" id="ARBA00022692"/>
    </source>
</evidence>
<dbReference type="PANTHER" id="PTHR21624">
    <property type="entry name" value="STEROL DESATURASE-RELATED PROTEIN"/>
    <property type="match status" value="1"/>
</dbReference>
<evidence type="ECO:0000313" key="10">
    <source>
        <dbReference type="Proteomes" id="UP000277145"/>
    </source>
</evidence>
<protein>
    <submittedName>
        <fullName evidence="9">Sterol desaturase family protein</fullName>
    </submittedName>
</protein>
<dbReference type="GO" id="GO:0016020">
    <property type="term" value="C:membrane"/>
    <property type="evidence" value="ECO:0007669"/>
    <property type="project" value="GOC"/>
</dbReference>
<dbReference type="GO" id="GO:0012505">
    <property type="term" value="C:endomembrane system"/>
    <property type="evidence" value="ECO:0007669"/>
    <property type="project" value="UniProtKB-SubCell"/>
</dbReference>
<organism evidence="9 10">
    <name type="scientific">Legionella pneumophila subsp. pneumophila</name>
    <dbReference type="NCBI Taxonomy" id="91891"/>
    <lineage>
        <taxon>Bacteria</taxon>
        <taxon>Pseudomonadati</taxon>
        <taxon>Pseudomonadota</taxon>
        <taxon>Gammaproteobacteria</taxon>
        <taxon>Legionellales</taxon>
        <taxon>Legionellaceae</taxon>
        <taxon>Legionella</taxon>
    </lineage>
</organism>
<dbReference type="GO" id="GO:0006643">
    <property type="term" value="P:membrane lipid metabolic process"/>
    <property type="evidence" value="ECO:0007669"/>
    <property type="project" value="TreeGrafter"/>
</dbReference>
<dbReference type="OMA" id="ATSMFNH"/>
<dbReference type="InterPro" id="IPR051689">
    <property type="entry name" value="Sterol_desaturase/TMEM195"/>
</dbReference>
<dbReference type="GO" id="GO:0005506">
    <property type="term" value="F:iron ion binding"/>
    <property type="evidence" value="ECO:0007669"/>
    <property type="project" value="InterPro"/>
</dbReference>
<dbReference type="Pfam" id="PF04116">
    <property type="entry name" value="FA_hydroxylase"/>
    <property type="match status" value="1"/>
</dbReference>
<dbReference type="InterPro" id="IPR006694">
    <property type="entry name" value="Fatty_acid_hydroxylase"/>
</dbReference>
<evidence type="ECO:0000256" key="1">
    <source>
        <dbReference type="ARBA" id="ARBA00004127"/>
    </source>
</evidence>
<gene>
    <name evidence="9" type="ORF">D1H98_04295</name>
</gene>
<keyword evidence="3 7" id="KW-1133">Transmembrane helix</keyword>
<evidence type="ECO:0000313" key="9">
    <source>
        <dbReference type="EMBL" id="RJY34021.1"/>
    </source>
</evidence>